<feature type="domain" description="Membrane insertase YidC/Oxa/ALB C-terminal" evidence="8">
    <location>
        <begin position="129"/>
        <end position="298"/>
    </location>
</feature>
<dbReference type="PANTHER" id="PTHR12428">
    <property type="entry name" value="OXA1"/>
    <property type="match status" value="1"/>
</dbReference>
<keyword evidence="5" id="KW-0472">Membrane</keyword>
<comment type="subcellular location">
    <subcellularLocation>
        <location evidence="1 6">Membrane</location>
        <topology evidence="1 6">Multi-pass membrane protein</topology>
    </subcellularLocation>
</comment>
<evidence type="ECO:0000256" key="5">
    <source>
        <dbReference type="ARBA" id="ARBA00023136"/>
    </source>
</evidence>
<keyword evidence="3 6" id="KW-0812">Transmembrane</keyword>
<evidence type="ECO:0000259" key="8">
    <source>
        <dbReference type="Pfam" id="PF02096"/>
    </source>
</evidence>
<dbReference type="GO" id="GO:0032979">
    <property type="term" value="P:protein insertion into mitochondrial inner membrane from matrix"/>
    <property type="evidence" value="ECO:0007669"/>
    <property type="project" value="TreeGrafter"/>
</dbReference>
<dbReference type="GO" id="GO:0033617">
    <property type="term" value="P:mitochondrial respiratory chain complex IV assembly"/>
    <property type="evidence" value="ECO:0007669"/>
    <property type="project" value="TreeGrafter"/>
</dbReference>
<dbReference type="AlphaFoldDB" id="A0A9P3L764"/>
<keyword evidence="10" id="KW-1185">Reference proteome</keyword>
<dbReference type="InterPro" id="IPR001708">
    <property type="entry name" value="YidC/ALB3/OXA1/COX18"/>
</dbReference>
<sequence>MLALSQLTSRTATRHVACGHLLAKPLVRCAGRRRAFTSDVIQRASDGFLDLALAIPFPEYIPPYSGTIILLTIASRVVFTVPFSIWARKRQLRTEEVVLPQLKAERPAILQQVHEEMRRDGFRGTREEAMKEHAKRAQPLIKARQKELAKQHGTSVLPTMLIPPITQLPLFVGFSMMLGRASAPPTVLDSESFLTLTSLSHGDPTGTLPVVLGIITFANVDASRWFMTAEARAREQQAAEYTAKRRAAGETVVEPRKIFQTALRVASVGRILIALLVPGSIQLYWVTSAAFGLLQTWALDWWDLRRRRARSTAQAAAEASGEMPSVVRTGKAPNKR</sequence>
<evidence type="ECO:0000256" key="6">
    <source>
        <dbReference type="RuleBase" id="RU003945"/>
    </source>
</evidence>
<dbReference type="Pfam" id="PF02096">
    <property type="entry name" value="60KD_IMP"/>
    <property type="match status" value="1"/>
</dbReference>
<comment type="similarity">
    <text evidence="2 6">Belongs to the OXA1/ALB3/YidC family.</text>
</comment>
<comment type="caution">
    <text evidence="9">The sequence shown here is derived from an EMBL/GenBank/DDBJ whole genome shotgun (WGS) entry which is preliminary data.</text>
</comment>
<dbReference type="GO" id="GO:0005743">
    <property type="term" value="C:mitochondrial inner membrane"/>
    <property type="evidence" value="ECO:0007669"/>
    <property type="project" value="TreeGrafter"/>
</dbReference>
<evidence type="ECO:0000256" key="4">
    <source>
        <dbReference type="ARBA" id="ARBA00022989"/>
    </source>
</evidence>
<dbReference type="GO" id="GO:0032977">
    <property type="term" value="F:membrane insertase activity"/>
    <property type="evidence" value="ECO:0007669"/>
    <property type="project" value="InterPro"/>
</dbReference>
<protein>
    <recommendedName>
        <fullName evidence="8">Membrane insertase YidC/Oxa/ALB C-terminal domain-containing protein</fullName>
    </recommendedName>
</protein>
<reference evidence="9 10" key="1">
    <citation type="submission" date="2021-08" db="EMBL/GenBank/DDBJ databases">
        <title>Draft Genome Sequence of Phanerochaete sordida strain YK-624.</title>
        <authorList>
            <person name="Mori T."/>
            <person name="Dohra H."/>
            <person name="Suzuki T."/>
            <person name="Kawagishi H."/>
            <person name="Hirai H."/>
        </authorList>
    </citation>
    <scope>NUCLEOTIDE SEQUENCE [LARGE SCALE GENOMIC DNA]</scope>
    <source>
        <strain evidence="9 10">YK-624</strain>
    </source>
</reference>
<dbReference type="Proteomes" id="UP000703269">
    <property type="component" value="Unassembled WGS sequence"/>
</dbReference>
<accession>A0A9P3L764</accession>
<feature type="region of interest" description="Disordered" evidence="7">
    <location>
        <begin position="315"/>
        <end position="336"/>
    </location>
</feature>
<organism evidence="9 10">
    <name type="scientific">Phanerochaete sordida</name>
    <dbReference type="NCBI Taxonomy" id="48140"/>
    <lineage>
        <taxon>Eukaryota</taxon>
        <taxon>Fungi</taxon>
        <taxon>Dikarya</taxon>
        <taxon>Basidiomycota</taxon>
        <taxon>Agaricomycotina</taxon>
        <taxon>Agaricomycetes</taxon>
        <taxon>Polyporales</taxon>
        <taxon>Phanerochaetaceae</taxon>
        <taxon>Phanerochaete</taxon>
    </lineage>
</organism>
<name>A0A9P3L764_9APHY</name>
<dbReference type="OrthoDB" id="2436667at2759"/>
<dbReference type="InterPro" id="IPR028055">
    <property type="entry name" value="YidC/Oxa/ALB_C"/>
</dbReference>
<evidence type="ECO:0000313" key="9">
    <source>
        <dbReference type="EMBL" id="GJE84189.1"/>
    </source>
</evidence>
<keyword evidence="4" id="KW-1133">Transmembrane helix</keyword>
<proteinExistence type="inferred from homology"/>
<dbReference type="EMBL" id="BPQB01000001">
    <property type="protein sequence ID" value="GJE84189.1"/>
    <property type="molecule type" value="Genomic_DNA"/>
</dbReference>
<evidence type="ECO:0000256" key="7">
    <source>
        <dbReference type="SAM" id="MobiDB-lite"/>
    </source>
</evidence>
<gene>
    <name evidence="9" type="ORF">PsYK624_002650</name>
</gene>
<evidence type="ECO:0000256" key="1">
    <source>
        <dbReference type="ARBA" id="ARBA00004141"/>
    </source>
</evidence>
<dbReference type="PANTHER" id="PTHR12428:SF65">
    <property type="entry name" value="CYTOCHROME C OXIDASE ASSEMBLY PROTEIN COX18, MITOCHONDRIAL"/>
    <property type="match status" value="1"/>
</dbReference>
<evidence type="ECO:0000313" key="10">
    <source>
        <dbReference type="Proteomes" id="UP000703269"/>
    </source>
</evidence>
<evidence type="ECO:0000256" key="2">
    <source>
        <dbReference type="ARBA" id="ARBA00009877"/>
    </source>
</evidence>
<evidence type="ECO:0000256" key="3">
    <source>
        <dbReference type="ARBA" id="ARBA00022692"/>
    </source>
</evidence>